<feature type="binding site" evidence="6">
    <location>
        <position position="160"/>
    </location>
    <ligand>
        <name>[4Fe-4S] cluster</name>
        <dbReference type="ChEBI" id="CHEBI:49883"/>
        <label>3</label>
    </ligand>
</feature>
<dbReference type="Gene3D" id="3.30.70.20">
    <property type="match status" value="2"/>
</dbReference>
<evidence type="ECO:0000256" key="6">
    <source>
        <dbReference type="HAMAP-Rule" id="MF_02201"/>
    </source>
</evidence>
<feature type="binding site" evidence="6">
    <location>
        <position position="39"/>
    </location>
    <ligand>
        <name>[4Fe-4S] cluster</name>
        <dbReference type="ChEBI" id="CHEBI:49883"/>
        <label>1</label>
    </ligand>
</feature>
<name>A0ABV7HAM8_9GAMM</name>
<sequence>MDISRRSLFRGRISSGAKAPLEPIRMPWMIAMEDFTDLCSRCAKCVDQCPEGVIKKGDGGFPTVDFQKGECTFCAECVDVCPEPVFKATDEPPWHLTAVIAETANQVSVTFDGVCMAYQGVVCQSCKDACDVRAIQMKYLSSATPVPKIDVDACTGCGACVSVCPTNAIGIVEKAEESLSANGASTTNAQEAIKQQKGVKAKYAIT</sequence>
<comment type="function">
    <text evidence="6">Could be involved in the maturation of NapA, the catalytic subunit of the periplasmic nitrate reductase, before its export into the periplasm.</text>
</comment>
<comment type="caution">
    <text evidence="8">The sequence shown here is derived from an EMBL/GenBank/DDBJ whole genome shotgun (WGS) entry which is preliminary data.</text>
</comment>
<dbReference type="Pfam" id="PF12838">
    <property type="entry name" value="Fer4_7"/>
    <property type="match status" value="1"/>
</dbReference>
<keyword evidence="1 6" id="KW-0004">4Fe-4S</keyword>
<keyword evidence="2 6" id="KW-0479">Metal-binding</keyword>
<feature type="binding site" evidence="6">
    <location>
        <position position="81"/>
    </location>
    <ligand>
        <name>[4Fe-4S] cluster</name>
        <dbReference type="ChEBI" id="CHEBI:49883"/>
        <label>2</label>
    </ligand>
</feature>
<protein>
    <recommendedName>
        <fullName evidence="6">Ferredoxin-type protein NapF</fullName>
    </recommendedName>
</protein>
<dbReference type="InterPro" id="IPR004496">
    <property type="entry name" value="NapF"/>
</dbReference>
<dbReference type="InterPro" id="IPR017900">
    <property type="entry name" value="4Fe4S_Fe_S_CS"/>
</dbReference>
<evidence type="ECO:0000256" key="5">
    <source>
        <dbReference type="ARBA" id="ARBA00023014"/>
    </source>
</evidence>
<dbReference type="EMBL" id="JBHRSZ010000001">
    <property type="protein sequence ID" value="MFC3149588.1"/>
    <property type="molecule type" value="Genomic_DNA"/>
</dbReference>
<keyword evidence="6" id="KW-0963">Cytoplasm</keyword>
<keyword evidence="5 6" id="KW-0411">Iron-sulfur</keyword>
<evidence type="ECO:0000256" key="2">
    <source>
        <dbReference type="ARBA" id="ARBA00022723"/>
    </source>
</evidence>
<keyword evidence="4 6" id="KW-0408">Iron</keyword>
<feature type="binding site" evidence="6">
    <location>
        <position position="77"/>
    </location>
    <ligand>
        <name>[4Fe-4S] cluster</name>
        <dbReference type="ChEBI" id="CHEBI:49883"/>
        <label>2</label>
    </ligand>
</feature>
<dbReference type="NCBIfam" id="TIGR00402">
    <property type="entry name" value="napF"/>
    <property type="match status" value="1"/>
</dbReference>
<feature type="binding site" evidence="6">
    <location>
        <position position="74"/>
    </location>
    <ligand>
        <name>[4Fe-4S] cluster</name>
        <dbReference type="ChEBI" id="CHEBI:49883"/>
        <label>2</label>
    </ligand>
</feature>
<evidence type="ECO:0000313" key="8">
    <source>
        <dbReference type="EMBL" id="MFC3149588.1"/>
    </source>
</evidence>
<dbReference type="InterPro" id="IPR050572">
    <property type="entry name" value="Fe-S_Ferredoxin"/>
</dbReference>
<feature type="binding site" evidence="6">
    <location>
        <position position="154"/>
    </location>
    <ligand>
        <name>[4Fe-4S] cluster</name>
        <dbReference type="ChEBI" id="CHEBI:49883"/>
        <label>3</label>
    </ligand>
</feature>
<dbReference type="Pfam" id="PF00037">
    <property type="entry name" value="Fer4"/>
    <property type="match status" value="1"/>
</dbReference>
<evidence type="ECO:0000259" key="7">
    <source>
        <dbReference type="PROSITE" id="PS51379"/>
    </source>
</evidence>
<feature type="domain" description="4Fe-4S ferredoxin-type" evidence="7">
    <location>
        <begin position="29"/>
        <end position="59"/>
    </location>
</feature>
<comment type="subcellular location">
    <subcellularLocation>
        <location evidence="6">Cytoplasm</location>
    </subcellularLocation>
</comment>
<reference evidence="9" key="1">
    <citation type="journal article" date="2019" name="Int. J. Syst. Evol. Microbiol.">
        <title>The Global Catalogue of Microorganisms (GCM) 10K type strain sequencing project: providing services to taxonomists for standard genome sequencing and annotation.</title>
        <authorList>
            <consortium name="The Broad Institute Genomics Platform"/>
            <consortium name="The Broad Institute Genome Sequencing Center for Infectious Disease"/>
            <person name="Wu L."/>
            <person name="Ma J."/>
        </authorList>
    </citation>
    <scope>NUCLEOTIDE SEQUENCE [LARGE SCALE GENOMIC DNA]</scope>
    <source>
        <strain evidence="9">KCTC 52438</strain>
    </source>
</reference>
<comment type="cofactor">
    <cofactor evidence="6">
        <name>[4Fe-4S] cluster</name>
        <dbReference type="ChEBI" id="CHEBI:49883"/>
    </cofactor>
</comment>
<evidence type="ECO:0000256" key="3">
    <source>
        <dbReference type="ARBA" id="ARBA00022737"/>
    </source>
</evidence>
<dbReference type="PANTHER" id="PTHR43687:SF1">
    <property type="entry name" value="FERREDOXIN III"/>
    <property type="match status" value="1"/>
</dbReference>
<dbReference type="Proteomes" id="UP001595476">
    <property type="component" value="Unassembled WGS sequence"/>
</dbReference>
<feature type="binding site" evidence="6">
    <location>
        <position position="42"/>
    </location>
    <ligand>
        <name>[4Fe-4S] cluster</name>
        <dbReference type="ChEBI" id="CHEBI:49883"/>
        <label>1</label>
    </ligand>
</feature>
<organism evidence="8 9">
    <name type="scientific">Litoribrevibacter euphylliae</name>
    <dbReference type="NCBI Taxonomy" id="1834034"/>
    <lineage>
        <taxon>Bacteria</taxon>
        <taxon>Pseudomonadati</taxon>
        <taxon>Pseudomonadota</taxon>
        <taxon>Gammaproteobacteria</taxon>
        <taxon>Oceanospirillales</taxon>
        <taxon>Oceanospirillaceae</taxon>
        <taxon>Litoribrevibacter</taxon>
    </lineage>
</organism>
<proteinExistence type="inferred from homology"/>
<feature type="domain" description="4Fe-4S ferredoxin-type" evidence="7">
    <location>
        <begin position="145"/>
        <end position="174"/>
    </location>
</feature>
<keyword evidence="9" id="KW-1185">Reference proteome</keyword>
<dbReference type="CDD" id="cd10564">
    <property type="entry name" value="NapF_like"/>
    <property type="match status" value="1"/>
</dbReference>
<dbReference type="SUPFAM" id="SSF54862">
    <property type="entry name" value="4Fe-4S ferredoxins"/>
    <property type="match status" value="1"/>
</dbReference>
<dbReference type="PROSITE" id="PS00198">
    <property type="entry name" value="4FE4S_FER_1"/>
    <property type="match status" value="1"/>
</dbReference>
<evidence type="ECO:0000256" key="4">
    <source>
        <dbReference type="ARBA" id="ARBA00023004"/>
    </source>
</evidence>
<feature type="binding site" evidence="6">
    <location>
        <position position="157"/>
    </location>
    <ligand>
        <name>[4Fe-4S] cluster</name>
        <dbReference type="ChEBI" id="CHEBI:49883"/>
        <label>3</label>
    </ligand>
</feature>
<gene>
    <name evidence="6 8" type="primary">napF</name>
    <name evidence="8" type="ORF">ACFOEK_00955</name>
</gene>
<feature type="binding site" evidence="6">
    <location>
        <position position="45"/>
    </location>
    <ligand>
        <name>[4Fe-4S] cluster</name>
        <dbReference type="ChEBI" id="CHEBI:49883"/>
        <label>1</label>
    </ligand>
</feature>
<evidence type="ECO:0000313" key="9">
    <source>
        <dbReference type="Proteomes" id="UP001595476"/>
    </source>
</evidence>
<feature type="binding site" evidence="6">
    <location>
        <position position="49"/>
    </location>
    <ligand>
        <name>[4Fe-4S] cluster</name>
        <dbReference type="ChEBI" id="CHEBI:49883"/>
        <label>1</label>
    </ligand>
</feature>
<evidence type="ECO:0000256" key="1">
    <source>
        <dbReference type="ARBA" id="ARBA00022485"/>
    </source>
</evidence>
<feature type="binding site" evidence="6">
    <location>
        <position position="71"/>
    </location>
    <ligand>
        <name>[4Fe-4S] cluster</name>
        <dbReference type="ChEBI" id="CHEBI:49883"/>
        <label>2</label>
    </ligand>
</feature>
<feature type="binding site" evidence="6">
    <location>
        <position position="164"/>
    </location>
    <ligand>
        <name>[4Fe-4S] cluster</name>
        <dbReference type="ChEBI" id="CHEBI:49883"/>
        <label>3</label>
    </ligand>
</feature>
<dbReference type="PROSITE" id="PS51379">
    <property type="entry name" value="4FE4S_FER_2"/>
    <property type="match status" value="3"/>
</dbReference>
<comment type="similarity">
    <text evidence="6">Belongs to the NapF family.</text>
</comment>
<accession>A0ABV7HAM8</accession>
<dbReference type="PANTHER" id="PTHR43687">
    <property type="entry name" value="ADENYLYLSULFATE REDUCTASE, BETA SUBUNIT"/>
    <property type="match status" value="1"/>
</dbReference>
<comment type="subunit">
    <text evidence="6">Interacts with the cytoplasmic NapA precursor.</text>
</comment>
<keyword evidence="3 6" id="KW-0677">Repeat</keyword>
<dbReference type="RefSeq" id="WP_386714801.1">
    <property type="nucleotide sequence ID" value="NZ_JBHRSZ010000001.1"/>
</dbReference>
<dbReference type="InterPro" id="IPR017896">
    <property type="entry name" value="4Fe4S_Fe-S-bd"/>
</dbReference>
<feature type="domain" description="4Fe-4S ferredoxin-type" evidence="7">
    <location>
        <begin position="60"/>
        <end position="91"/>
    </location>
</feature>
<dbReference type="HAMAP" id="MF_02201">
    <property type="entry name" value="NapF"/>
    <property type="match status" value="1"/>
</dbReference>